<dbReference type="Proteomes" id="UP000559182">
    <property type="component" value="Unassembled WGS sequence"/>
</dbReference>
<dbReference type="Pfam" id="PF01988">
    <property type="entry name" value="VIT1"/>
    <property type="match status" value="1"/>
</dbReference>
<evidence type="ECO:0000256" key="3">
    <source>
        <dbReference type="ARBA" id="ARBA00022989"/>
    </source>
</evidence>
<dbReference type="GO" id="GO:0012505">
    <property type="term" value="C:endomembrane system"/>
    <property type="evidence" value="ECO:0007669"/>
    <property type="project" value="UniProtKB-SubCell"/>
</dbReference>
<reference evidence="6 7" key="1">
    <citation type="submission" date="2020-08" db="EMBL/GenBank/DDBJ databases">
        <title>Sequencing the genomes of 1000 actinobacteria strains.</title>
        <authorList>
            <person name="Klenk H.-P."/>
        </authorList>
    </citation>
    <scope>NUCLEOTIDE SEQUENCE [LARGE SCALE GENOMIC DNA]</scope>
    <source>
        <strain evidence="6 7">DSM 105369</strain>
    </source>
</reference>
<dbReference type="CDD" id="cd02432">
    <property type="entry name" value="Nodulin-21_like_1"/>
    <property type="match status" value="1"/>
</dbReference>
<evidence type="ECO:0000256" key="4">
    <source>
        <dbReference type="ARBA" id="ARBA00023136"/>
    </source>
</evidence>
<keyword evidence="4 5" id="KW-0472">Membrane</keyword>
<name>A0A839NEP2_9MICO</name>
<keyword evidence="2 5" id="KW-0812">Transmembrane</keyword>
<feature type="transmembrane region" description="Helical" evidence="5">
    <location>
        <begin position="155"/>
        <end position="176"/>
    </location>
</feature>
<evidence type="ECO:0000256" key="1">
    <source>
        <dbReference type="ARBA" id="ARBA00004127"/>
    </source>
</evidence>
<dbReference type="RefSeq" id="WP_183322860.1">
    <property type="nucleotide sequence ID" value="NZ_JACHVQ010000005.1"/>
</dbReference>
<dbReference type="InterPro" id="IPR008217">
    <property type="entry name" value="Ccc1_fam"/>
</dbReference>
<evidence type="ECO:0000313" key="7">
    <source>
        <dbReference type="Proteomes" id="UP000559182"/>
    </source>
</evidence>
<evidence type="ECO:0000256" key="5">
    <source>
        <dbReference type="SAM" id="Phobius"/>
    </source>
</evidence>
<accession>A0A839NEP2</accession>
<sequence length="238" mass="24775">MTSSIEPHEGEQQDEALSSRLNWLRAGVLGANDGIVSVAGIVAGVAGATTNRTQILIAGVAGLVAGALSMAAGEYVSVSTQRDSERAMIRKEKHELRELPEEELEELTQIYQSKGLRRELAAQVARELTEHDALAAHAEVELGIDPDELTNPWEAAGASFLSFTVGALIPLVAILLPAPGLRVPICFVAVAIALIVTGAVSARLGEAPARPAVIRNVLGGMLAMAITYGVGTLVGTAV</sequence>
<comment type="caution">
    <text evidence="6">The sequence shown here is derived from an EMBL/GenBank/DDBJ whole genome shotgun (WGS) entry which is preliminary data.</text>
</comment>
<organism evidence="6 7">
    <name type="scientific">Flexivirga oryzae</name>
    <dbReference type="NCBI Taxonomy" id="1794944"/>
    <lineage>
        <taxon>Bacteria</taxon>
        <taxon>Bacillati</taxon>
        <taxon>Actinomycetota</taxon>
        <taxon>Actinomycetes</taxon>
        <taxon>Micrococcales</taxon>
        <taxon>Dermacoccaceae</taxon>
        <taxon>Flexivirga</taxon>
    </lineage>
</organism>
<comment type="subcellular location">
    <subcellularLocation>
        <location evidence="1">Endomembrane system</location>
        <topology evidence="1">Multi-pass membrane protein</topology>
    </subcellularLocation>
</comment>
<keyword evidence="3 5" id="KW-1133">Transmembrane helix</keyword>
<evidence type="ECO:0000313" key="6">
    <source>
        <dbReference type="EMBL" id="MBB2894414.1"/>
    </source>
</evidence>
<evidence type="ECO:0000256" key="2">
    <source>
        <dbReference type="ARBA" id="ARBA00022692"/>
    </source>
</evidence>
<gene>
    <name evidence="6" type="ORF">FHU39_004456</name>
</gene>
<feature type="transmembrane region" description="Helical" evidence="5">
    <location>
        <begin position="23"/>
        <end position="48"/>
    </location>
</feature>
<dbReference type="AlphaFoldDB" id="A0A839NEP2"/>
<proteinExistence type="predicted"/>
<dbReference type="GO" id="GO:0030026">
    <property type="term" value="P:intracellular manganese ion homeostasis"/>
    <property type="evidence" value="ECO:0007669"/>
    <property type="project" value="InterPro"/>
</dbReference>
<dbReference type="GO" id="GO:0005384">
    <property type="term" value="F:manganese ion transmembrane transporter activity"/>
    <property type="evidence" value="ECO:0007669"/>
    <property type="project" value="InterPro"/>
</dbReference>
<dbReference type="EMBL" id="JACHVQ010000005">
    <property type="protein sequence ID" value="MBB2894414.1"/>
    <property type="molecule type" value="Genomic_DNA"/>
</dbReference>
<keyword evidence="7" id="KW-1185">Reference proteome</keyword>
<feature type="transmembrane region" description="Helical" evidence="5">
    <location>
        <begin position="55"/>
        <end position="76"/>
    </location>
</feature>
<feature type="transmembrane region" description="Helical" evidence="5">
    <location>
        <begin position="183"/>
        <end position="205"/>
    </location>
</feature>
<dbReference type="PANTHER" id="PTHR31851">
    <property type="entry name" value="FE(2+)/MN(2+) TRANSPORTER PCL1"/>
    <property type="match status" value="1"/>
</dbReference>
<protein>
    <submittedName>
        <fullName evidence="6">VIT1/CCC1 family predicted Fe2+/Mn2+ transporter</fullName>
    </submittedName>
</protein>
<feature type="transmembrane region" description="Helical" evidence="5">
    <location>
        <begin position="217"/>
        <end position="237"/>
    </location>
</feature>